<dbReference type="InterPro" id="IPR036856">
    <property type="entry name" value="Ald_Oxase/Xan_DH_a/b_sf"/>
</dbReference>
<dbReference type="InterPro" id="IPR000674">
    <property type="entry name" value="Ald_Oxase/Xan_DH_a/b"/>
</dbReference>
<dbReference type="PANTHER" id="PTHR11908">
    <property type="entry name" value="XANTHINE DEHYDROGENASE"/>
    <property type="match status" value="1"/>
</dbReference>
<dbReference type="Pfam" id="PF01315">
    <property type="entry name" value="Ald_Xan_dh_C"/>
    <property type="match status" value="1"/>
</dbReference>
<evidence type="ECO:0000313" key="2">
    <source>
        <dbReference type="EMBL" id="TWG07241.1"/>
    </source>
</evidence>
<name>A0A561V6J8_9ACTN</name>
<dbReference type="OrthoDB" id="8428274at2"/>
<dbReference type="AlphaFoldDB" id="A0A561V6J8"/>
<dbReference type="GO" id="GO:0016491">
    <property type="term" value="F:oxidoreductase activity"/>
    <property type="evidence" value="ECO:0007669"/>
    <property type="project" value="InterPro"/>
</dbReference>
<dbReference type="Gene3D" id="3.30.365.10">
    <property type="entry name" value="Aldehyde oxidase/xanthine dehydrogenase, molybdopterin binding domain"/>
    <property type="match status" value="4"/>
</dbReference>
<sequence>MIGQALNRVDGPLKVAGRATYAYEQWGAGQPLYGFVAGATIGKGRITRIDTESAERAPGVKMVMTYHNAPAQGVRDESIPFEYWRAQPVLTGPDIHYYGEPVALVVATTLEQARAAADLVEVEYSGGRGRFNFAEQEDEVYIPKVVNAGLPTDTAVGDFDAGFDSAEVKVDQQYTTPFELSMPMEPHACLVEPRDEDLVVYVSCQIVDAARASVAGTLRIDPERVHIVTPFVGGGFGSKLGIHSETILAALAARELRQPVKVTMTRQQIFQLVGNRPTSSQRVRLGADQDGRLTAIAHDVTMHTNPDVEYAEQTAATTRSLYAAPHRLTSHRLAPLDLPPGTDVRAPGEAPGMLAVESAMDELAHALGMDPVELRILNEPTVDPERDVPYSDRHLVECLREGARLFGWEHRPAAPASVRDGRWLVGYGMSAAIRGHFQGPTAARVRLEADGTAVVQTDMTDLGTGTYTVLTQVAADGLGLPPDRVRTELGRSDFPTSWGSGGSWGAAGSSTAVHGACMALREQLLDAACDDTRSPLHGLDPADAVFSDGNVAIGGACEALREIVARNHPEGVEAEGDTRFMGDDPNYTDYSINTYGAHFAEVGVDADTAEIRLRRMLGVFSVGRVLNAKTARSQLIGGMIWGAGAALEEEAVVDLRSGAFVNRDFAQYLVPVHADVPDVDAVVLDGYDDKANVLGAKGVGELGICGAGASVANAVFNATGARVRDFPITIEKVLPCLPLMDD</sequence>
<dbReference type="RefSeq" id="WP_145766866.1">
    <property type="nucleotide sequence ID" value="NZ_JBHJUX010000075.1"/>
</dbReference>
<evidence type="ECO:0000313" key="3">
    <source>
        <dbReference type="Proteomes" id="UP000318186"/>
    </source>
</evidence>
<reference evidence="2 3" key="1">
    <citation type="submission" date="2019-06" db="EMBL/GenBank/DDBJ databases">
        <title>Sequencing the genomes of 1000 actinobacteria strains.</title>
        <authorList>
            <person name="Klenk H.-P."/>
        </authorList>
    </citation>
    <scope>NUCLEOTIDE SEQUENCE [LARGE SCALE GENOMIC DNA]</scope>
    <source>
        <strain evidence="2 3">DSM 42059</strain>
    </source>
</reference>
<dbReference type="InterPro" id="IPR037165">
    <property type="entry name" value="AldOxase/xan_DH_Mopterin-bd_sf"/>
</dbReference>
<feature type="domain" description="Aldehyde oxidase/xanthine dehydrogenase a/b hammerhead" evidence="1">
    <location>
        <begin position="16"/>
        <end position="128"/>
    </location>
</feature>
<accession>A0A561V6J8</accession>
<dbReference type="InterPro" id="IPR046867">
    <property type="entry name" value="AldOxase/xan_DH_MoCoBD2"/>
</dbReference>
<dbReference type="InterPro" id="IPR016208">
    <property type="entry name" value="Ald_Oxase/xanthine_DH-like"/>
</dbReference>
<dbReference type="GO" id="GO:0005506">
    <property type="term" value="F:iron ion binding"/>
    <property type="evidence" value="ECO:0007669"/>
    <property type="project" value="InterPro"/>
</dbReference>
<evidence type="ECO:0000259" key="1">
    <source>
        <dbReference type="SMART" id="SM01008"/>
    </source>
</evidence>
<organism evidence="2 3">
    <name type="scientific">Streptomyces brevispora</name>
    <dbReference type="NCBI Taxonomy" id="887462"/>
    <lineage>
        <taxon>Bacteria</taxon>
        <taxon>Bacillati</taxon>
        <taxon>Actinomycetota</taxon>
        <taxon>Actinomycetes</taxon>
        <taxon>Kitasatosporales</taxon>
        <taxon>Streptomycetaceae</taxon>
        <taxon>Streptomyces</taxon>
    </lineage>
</organism>
<protein>
    <submittedName>
        <fullName evidence="2">Xanthine dehydrogenase YagR molybdenum-binding subunit</fullName>
    </submittedName>
</protein>
<dbReference type="PANTHER" id="PTHR11908:SF123">
    <property type="entry name" value="ALDEHYDE OXIDOREDUCTASE MOLYBDENUM-BINDING SUBUNIT PAOC"/>
    <property type="match status" value="1"/>
</dbReference>
<dbReference type="InterPro" id="IPR008274">
    <property type="entry name" value="AldOxase/xan_DH_MoCoBD1"/>
</dbReference>
<dbReference type="SUPFAM" id="SSF54665">
    <property type="entry name" value="CO dehydrogenase molybdoprotein N-domain-like"/>
    <property type="match status" value="1"/>
</dbReference>
<dbReference type="SMART" id="SM01008">
    <property type="entry name" value="Ald_Xan_dh_C"/>
    <property type="match status" value="1"/>
</dbReference>
<dbReference type="Pfam" id="PF02738">
    <property type="entry name" value="MoCoBD_1"/>
    <property type="match status" value="1"/>
</dbReference>
<gene>
    <name evidence="2" type="ORF">FHX80_115746</name>
</gene>
<dbReference type="Gene3D" id="3.90.1170.50">
    <property type="entry name" value="Aldehyde oxidase/xanthine dehydrogenase, a/b hammerhead"/>
    <property type="match status" value="1"/>
</dbReference>
<comment type="caution">
    <text evidence="2">The sequence shown here is derived from an EMBL/GenBank/DDBJ whole genome shotgun (WGS) entry which is preliminary data.</text>
</comment>
<dbReference type="EMBL" id="VIWW01000001">
    <property type="protein sequence ID" value="TWG07241.1"/>
    <property type="molecule type" value="Genomic_DNA"/>
</dbReference>
<dbReference type="SUPFAM" id="SSF56003">
    <property type="entry name" value="Molybdenum cofactor-binding domain"/>
    <property type="match status" value="1"/>
</dbReference>
<proteinExistence type="predicted"/>
<dbReference type="Pfam" id="PF20256">
    <property type="entry name" value="MoCoBD_2"/>
    <property type="match status" value="1"/>
</dbReference>
<dbReference type="Proteomes" id="UP000318186">
    <property type="component" value="Unassembled WGS sequence"/>
</dbReference>